<dbReference type="SMART" id="SM00364">
    <property type="entry name" value="LRR_BAC"/>
    <property type="match status" value="3"/>
</dbReference>
<organism evidence="6 7">
    <name type="scientific">Durusdinium trenchii</name>
    <dbReference type="NCBI Taxonomy" id="1381693"/>
    <lineage>
        <taxon>Eukaryota</taxon>
        <taxon>Sar</taxon>
        <taxon>Alveolata</taxon>
        <taxon>Dinophyceae</taxon>
        <taxon>Suessiales</taxon>
        <taxon>Symbiodiniaceae</taxon>
        <taxon>Durusdinium</taxon>
    </lineage>
</organism>
<dbReference type="InterPro" id="IPR003591">
    <property type="entry name" value="Leu-rich_rpt_typical-subtyp"/>
</dbReference>
<dbReference type="PANTHER" id="PTHR48051:SF54">
    <property type="entry name" value="LEUCINE-RICH REPEAT-CONTAINING PROTEIN"/>
    <property type="match status" value="1"/>
</dbReference>
<dbReference type="InterPro" id="IPR001841">
    <property type="entry name" value="Znf_RING"/>
</dbReference>
<dbReference type="InterPro" id="IPR017953">
    <property type="entry name" value="Carbohydrate_kinase_pred_CS"/>
</dbReference>
<dbReference type="SMART" id="SM00184">
    <property type="entry name" value="RING"/>
    <property type="match status" value="1"/>
</dbReference>
<accession>A0ABP0NGG4</accession>
<dbReference type="PROSITE" id="PS01050">
    <property type="entry name" value="YJEF_C_2"/>
    <property type="match status" value="1"/>
</dbReference>
<dbReference type="Gene3D" id="3.30.40.10">
    <property type="entry name" value="Zinc/RING finger domain, C3HC4 (zinc finger)"/>
    <property type="match status" value="1"/>
</dbReference>
<dbReference type="PANTHER" id="PTHR48051">
    <property type="match status" value="1"/>
</dbReference>
<evidence type="ECO:0008006" key="8">
    <source>
        <dbReference type="Google" id="ProtNLM"/>
    </source>
</evidence>
<dbReference type="InterPro" id="IPR029056">
    <property type="entry name" value="Ribokinase-like"/>
</dbReference>
<dbReference type="InterPro" id="IPR050216">
    <property type="entry name" value="LRR_domain-containing"/>
</dbReference>
<evidence type="ECO:0000256" key="3">
    <source>
        <dbReference type="PROSITE-ProRule" id="PRU00175"/>
    </source>
</evidence>
<keyword evidence="7" id="KW-1185">Reference proteome</keyword>
<dbReference type="SUPFAM" id="SSF52058">
    <property type="entry name" value="L domain-like"/>
    <property type="match status" value="1"/>
</dbReference>
<dbReference type="SMART" id="SM00369">
    <property type="entry name" value="LRR_TYP"/>
    <property type="match status" value="5"/>
</dbReference>
<keyword evidence="2" id="KW-0677">Repeat</keyword>
<dbReference type="PROSITE" id="PS50089">
    <property type="entry name" value="ZF_RING_2"/>
    <property type="match status" value="1"/>
</dbReference>
<dbReference type="Pfam" id="PF01256">
    <property type="entry name" value="Carb_kinase"/>
    <property type="match status" value="1"/>
</dbReference>
<dbReference type="InterPro" id="IPR055414">
    <property type="entry name" value="LRR_R13L4/SHOC2-like"/>
</dbReference>
<dbReference type="Gene3D" id="3.40.1190.20">
    <property type="match status" value="1"/>
</dbReference>
<dbReference type="SUPFAM" id="SSF53613">
    <property type="entry name" value="Ribokinase-like"/>
    <property type="match status" value="1"/>
</dbReference>
<dbReference type="InterPro" id="IPR032675">
    <property type="entry name" value="LRR_dom_sf"/>
</dbReference>
<dbReference type="Pfam" id="PF23598">
    <property type="entry name" value="LRR_14"/>
    <property type="match status" value="1"/>
</dbReference>
<reference evidence="6 7" key="1">
    <citation type="submission" date="2024-02" db="EMBL/GenBank/DDBJ databases">
        <authorList>
            <person name="Chen Y."/>
            <person name="Shah S."/>
            <person name="Dougan E. K."/>
            <person name="Thang M."/>
            <person name="Chan C."/>
        </authorList>
    </citation>
    <scope>NUCLEOTIDE SEQUENCE [LARGE SCALE GENOMIC DNA]</scope>
</reference>
<feature type="domain" description="RING-type" evidence="4">
    <location>
        <begin position="204"/>
        <end position="249"/>
    </location>
</feature>
<evidence type="ECO:0000256" key="2">
    <source>
        <dbReference type="ARBA" id="ARBA00022737"/>
    </source>
</evidence>
<sequence>MLGRLHALVVGCGLGRHQPVLEAAKQLCARAAAEGLPVVLDADGLQVAIQWPKALEGMSRTLLTPNAYEFRQLCQAVGLEGDGKSQLVKLCEKLDGPAVLLKGEEDLVADASGRVECCSVEGTPRRSGGYGDVLAGTLGTLLAWSKNRVQGDAVPMVDAGCAACELVRASCRAAFVRKKRAMTAPDVLATWSPFDRAMDERSTCGICQTPLNPQRWAQAIVPDCQHGYHLNCMLQAAQGDDKFECATCEEFRSSPREGLRLLLEECSEELHKRDPTDIEFSRAEEIKRGREMIPMHQIPSCVLSIQGLRCLDFTGHPLERLPPEIQNLKSLTRLVLCSTNLRELPVELCELRNLQQLVVACCPIRRLPEQLCNLVRLWDFYFDGNQLVEMPASFPPLLNGIKVSGNLLKELPDGVGRCHDVKAVRAYANQLRSLPDSICELAQATEMSLQGNRLELLPSSLGSLQQLQYLSLHDNNLRALPASMVHLEELRWLYLYNNQLQDLPKGVGRLKNLERLLVEANPFSKATLEDLAASQGPQLRLLGLDAVQAATHPAPPWASVGWMLPWGKLYAKLQPASQLKRPEGVNPVKGARPQQHHDVLVVAFAASQGEPEWLGVLSQVHAGQVSVAEAEAQISLENLGTFSELHRRLHGTTVGDGEDEVEQLASTAWLLAPPHHSGRNGEVLEDFDVLSLCDTAAQWYADTAEREQLHVESKLKEIAQEYRRVILLGVRFGSREQIHRDKSRVPGKAVHS</sequence>
<proteinExistence type="predicted"/>
<keyword evidence="1" id="KW-0433">Leucine-rich repeat</keyword>
<evidence type="ECO:0000259" key="4">
    <source>
        <dbReference type="PROSITE" id="PS50089"/>
    </source>
</evidence>
<dbReference type="EMBL" id="CAXAMN010021618">
    <property type="protein sequence ID" value="CAK9061460.1"/>
    <property type="molecule type" value="Genomic_DNA"/>
</dbReference>
<evidence type="ECO:0000256" key="1">
    <source>
        <dbReference type="ARBA" id="ARBA00022614"/>
    </source>
</evidence>
<dbReference type="Gene3D" id="3.80.10.10">
    <property type="entry name" value="Ribonuclease Inhibitor"/>
    <property type="match status" value="2"/>
</dbReference>
<name>A0ABP0NGG4_9DINO</name>
<evidence type="ECO:0000313" key="7">
    <source>
        <dbReference type="Proteomes" id="UP001642484"/>
    </source>
</evidence>
<dbReference type="PROSITE" id="PS51450">
    <property type="entry name" value="LRR"/>
    <property type="match status" value="1"/>
</dbReference>
<keyword evidence="3" id="KW-0863">Zinc-finger</keyword>
<gene>
    <name evidence="6" type="ORF">CCMP2556_LOCUS30214</name>
</gene>
<feature type="domain" description="YjeF C-terminal" evidence="5">
    <location>
        <begin position="1"/>
        <end position="198"/>
    </location>
</feature>
<protein>
    <recommendedName>
        <fullName evidence="8">ATP-dependent NAD(P)HX dehydratase</fullName>
    </recommendedName>
</protein>
<dbReference type="CDD" id="cd01171">
    <property type="entry name" value="YXKO-related"/>
    <property type="match status" value="1"/>
</dbReference>
<evidence type="ECO:0000313" key="6">
    <source>
        <dbReference type="EMBL" id="CAK9061460.1"/>
    </source>
</evidence>
<keyword evidence="3" id="KW-0479">Metal-binding</keyword>
<dbReference type="Proteomes" id="UP001642484">
    <property type="component" value="Unassembled WGS sequence"/>
</dbReference>
<keyword evidence="3" id="KW-0862">Zinc</keyword>
<comment type="caution">
    <text evidence="6">The sequence shown here is derived from an EMBL/GenBank/DDBJ whole genome shotgun (WGS) entry which is preliminary data.</text>
</comment>
<dbReference type="InterPro" id="IPR000631">
    <property type="entry name" value="CARKD"/>
</dbReference>
<evidence type="ECO:0000259" key="5">
    <source>
        <dbReference type="PROSITE" id="PS51383"/>
    </source>
</evidence>
<dbReference type="InterPro" id="IPR001611">
    <property type="entry name" value="Leu-rich_rpt"/>
</dbReference>
<dbReference type="PROSITE" id="PS51383">
    <property type="entry name" value="YJEF_C_3"/>
    <property type="match status" value="1"/>
</dbReference>
<dbReference type="InterPro" id="IPR013083">
    <property type="entry name" value="Znf_RING/FYVE/PHD"/>
</dbReference>
<dbReference type="SUPFAM" id="SSF57850">
    <property type="entry name" value="RING/U-box"/>
    <property type="match status" value="1"/>
</dbReference>